<dbReference type="Proteomes" id="UP001597097">
    <property type="component" value="Unassembled WGS sequence"/>
</dbReference>
<organism evidence="2 3">
    <name type="scientific">Nonomuraea guangzhouensis</name>
    <dbReference type="NCBI Taxonomy" id="1291555"/>
    <lineage>
        <taxon>Bacteria</taxon>
        <taxon>Bacillati</taxon>
        <taxon>Actinomycetota</taxon>
        <taxon>Actinomycetes</taxon>
        <taxon>Streptosporangiales</taxon>
        <taxon>Streptosporangiaceae</taxon>
        <taxon>Nonomuraea</taxon>
    </lineage>
</organism>
<name>A0ABW4FYL9_9ACTN</name>
<keyword evidence="1" id="KW-1133">Transmembrane helix</keyword>
<reference evidence="3" key="1">
    <citation type="journal article" date="2019" name="Int. J. Syst. Evol. Microbiol.">
        <title>The Global Catalogue of Microorganisms (GCM) 10K type strain sequencing project: providing services to taxonomists for standard genome sequencing and annotation.</title>
        <authorList>
            <consortium name="The Broad Institute Genomics Platform"/>
            <consortium name="The Broad Institute Genome Sequencing Center for Infectious Disease"/>
            <person name="Wu L."/>
            <person name="Ma J."/>
        </authorList>
    </citation>
    <scope>NUCLEOTIDE SEQUENCE [LARGE SCALE GENOMIC DNA]</scope>
    <source>
        <strain evidence="3">CGMCC 1.15399</strain>
    </source>
</reference>
<keyword evidence="3" id="KW-1185">Reference proteome</keyword>
<protein>
    <recommendedName>
        <fullName evidence="4">Secreted protein</fullName>
    </recommendedName>
</protein>
<accession>A0ABW4FYL9</accession>
<proteinExistence type="predicted"/>
<feature type="transmembrane region" description="Helical" evidence="1">
    <location>
        <begin position="25"/>
        <end position="48"/>
    </location>
</feature>
<keyword evidence="1" id="KW-0472">Membrane</keyword>
<evidence type="ECO:0000313" key="2">
    <source>
        <dbReference type="EMBL" id="MFD1535452.1"/>
    </source>
</evidence>
<evidence type="ECO:0000313" key="3">
    <source>
        <dbReference type="Proteomes" id="UP001597097"/>
    </source>
</evidence>
<comment type="caution">
    <text evidence="2">The sequence shown here is derived from an EMBL/GenBank/DDBJ whole genome shotgun (WGS) entry which is preliminary data.</text>
</comment>
<keyword evidence="1" id="KW-0812">Transmembrane</keyword>
<dbReference type="RefSeq" id="WP_219536809.1">
    <property type="nucleotide sequence ID" value="NZ_JAHKRM010000032.1"/>
</dbReference>
<dbReference type="EMBL" id="JBHUCM010000001">
    <property type="protein sequence ID" value="MFD1535452.1"/>
    <property type="molecule type" value="Genomic_DNA"/>
</dbReference>
<evidence type="ECO:0008006" key="4">
    <source>
        <dbReference type="Google" id="ProtNLM"/>
    </source>
</evidence>
<gene>
    <name evidence="2" type="ORF">ACFSJ0_00320</name>
</gene>
<sequence length="170" mass="18903">MSTPQDAPAPAPPQKSGRSRMARRIGCLALLLVPFLLLAVIVMSPVWINDYRLARMVGRIQEYPLPPGADFAYVDPHVEVIGDSGDCWYTIRFELYTDRPVQEVLNHYRQSKIEDPDGDLGDYELTAWTLLDEPGTPADGTSGDGTSATDSVIIHLDGIYDDGFTDMRCW</sequence>
<evidence type="ECO:0000256" key="1">
    <source>
        <dbReference type="SAM" id="Phobius"/>
    </source>
</evidence>